<keyword evidence="3" id="KW-1185">Reference proteome</keyword>
<sequence length="39" mass="4258">MLAGFLDWPDRDRSGQSEKPSPYRTGQTGIGQVGPEIPI</sequence>
<evidence type="ECO:0000313" key="3">
    <source>
        <dbReference type="Proteomes" id="UP001187192"/>
    </source>
</evidence>
<comment type="caution">
    <text evidence="2">The sequence shown here is derived from an EMBL/GenBank/DDBJ whole genome shotgun (WGS) entry which is preliminary data.</text>
</comment>
<organism evidence="2 3">
    <name type="scientific">Ficus carica</name>
    <name type="common">Common fig</name>
    <dbReference type="NCBI Taxonomy" id="3494"/>
    <lineage>
        <taxon>Eukaryota</taxon>
        <taxon>Viridiplantae</taxon>
        <taxon>Streptophyta</taxon>
        <taxon>Embryophyta</taxon>
        <taxon>Tracheophyta</taxon>
        <taxon>Spermatophyta</taxon>
        <taxon>Magnoliopsida</taxon>
        <taxon>eudicotyledons</taxon>
        <taxon>Gunneridae</taxon>
        <taxon>Pentapetalae</taxon>
        <taxon>rosids</taxon>
        <taxon>fabids</taxon>
        <taxon>Rosales</taxon>
        <taxon>Moraceae</taxon>
        <taxon>Ficeae</taxon>
        <taxon>Ficus</taxon>
    </lineage>
</organism>
<name>A0AA88EI23_FICCA</name>
<feature type="region of interest" description="Disordered" evidence="1">
    <location>
        <begin position="1"/>
        <end position="39"/>
    </location>
</feature>
<dbReference type="EMBL" id="BTGU01010703">
    <property type="protein sequence ID" value="GMN73720.1"/>
    <property type="molecule type" value="Genomic_DNA"/>
</dbReference>
<reference evidence="2" key="1">
    <citation type="submission" date="2023-07" db="EMBL/GenBank/DDBJ databases">
        <title>draft genome sequence of fig (Ficus carica).</title>
        <authorList>
            <person name="Takahashi T."/>
            <person name="Nishimura K."/>
        </authorList>
    </citation>
    <scope>NUCLEOTIDE SEQUENCE</scope>
</reference>
<evidence type="ECO:0000256" key="1">
    <source>
        <dbReference type="SAM" id="MobiDB-lite"/>
    </source>
</evidence>
<dbReference type="Proteomes" id="UP001187192">
    <property type="component" value="Unassembled WGS sequence"/>
</dbReference>
<protein>
    <submittedName>
        <fullName evidence="2">Uncharacterized protein</fullName>
    </submittedName>
</protein>
<accession>A0AA88EI23</accession>
<proteinExistence type="predicted"/>
<dbReference type="AlphaFoldDB" id="A0AA88EI23"/>
<evidence type="ECO:0000313" key="2">
    <source>
        <dbReference type="EMBL" id="GMN73720.1"/>
    </source>
</evidence>
<gene>
    <name evidence="2" type="ORF">TIFTF001_052227</name>
</gene>